<gene>
    <name evidence="1" type="ORF">GCM10009544_36050</name>
</gene>
<sequence>MTVAPLDLGAIRATVRRALERRAARPPRPEIEEINQALCHHLRLMLAHAQIRADRLHRGSVQWDHWQALIDRVRADLDRTGDEGMASDAAHMETLGRGARFLADCLDE</sequence>
<accession>A0ABP3K6Y5</accession>
<organism evidence="1 2">
    <name type="scientific">Streptomyces stramineus</name>
    <dbReference type="NCBI Taxonomy" id="173861"/>
    <lineage>
        <taxon>Bacteria</taxon>
        <taxon>Bacillati</taxon>
        <taxon>Actinomycetota</taxon>
        <taxon>Actinomycetes</taxon>
        <taxon>Kitasatosporales</taxon>
        <taxon>Streptomycetaceae</taxon>
        <taxon>Streptomyces</taxon>
    </lineage>
</organism>
<dbReference type="Pfam" id="PF19979">
    <property type="entry name" value="DUF6415"/>
    <property type="match status" value="1"/>
</dbReference>
<evidence type="ECO:0000313" key="1">
    <source>
        <dbReference type="EMBL" id="GAA0470762.1"/>
    </source>
</evidence>
<comment type="caution">
    <text evidence="1">The sequence shown here is derived from an EMBL/GenBank/DDBJ whole genome shotgun (WGS) entry which is preliminary data.</text>
</comment>
<dbReference type="InterPro" id="IPR046300">
    <property type="entry name" value="DUF6415"/>
</dbReference>
<reference evidence="2" key="1">
    <citation type="journal article" date="2019" name="Int. J. Syst. Evol. Microbiol.">
        <title>The Global Catalogue of Microorganisms (GCM) 10K type strain sequencing project: providing services to taxonomists for standard genome sequencing and annotation.</title>
        <authorList>
            <consortium name="The Broad Institute Genomics Platform"/>
            <consortium name="The Broad Institute Genome Sequencing Center for Infectious Disease"/>
            <person name="Wu L."/>
            <person name="Ma J."/>
        </authorList>
    </citation>
    <scope>NUCLEOTIDE SEQUENCE [LARGE SCALE GENOMIC DNA]</scope>
    <source>
        <strain evidence="2">JCM 10649</strain>
    </source>
</reference>
<dbReference type="Proteomes" id="UP001499895">
    <property type="component" value="Unassembled WGS sequence"/>
</dbReference>
<evidence type="ECO:0000313" key="2">
    <source>
        <dbReference type="Proteomes" id="UP001499895"/>
    </source>
</evidence>
<proteinExistence type="predicted"/>
<protein>
    <submittedName>
        <fullName evidence="1">Uncharacterized protein</fullName>
    </submittedName>
</protein>
<keyword evidence="2" id="KW-1185">Reference proteome</keyword>
<name>A0ABP3K6Y5_9ACTN</name>
<dbReference type="EMBL" id="BAAAHB010000038">
    <property type="protein sequence ID" value="GAA0470762.1"/>
    <property type="molecule type" value="Genomic_DNA"/>
</dbReference>